<gene>
    <name evidence="3" type="ORF">PV06_08224</name>
</gene>
<organism evidence="3 4">
    <name type="scientific">Exophiala oligosperma</name>
    <dbReference type="NCBI Taxonomy" id="215243"/>
    <lineage>
        <taxon>Eukaryota</taxon>
        <taxon>Fungi</taxon>
        <taxon>Dikarya</taxon>
        <taxon>Ascomycota</taxon>
        <taxon>Pezizomycotina</taxon>
        <taxon>Eurotiomycetes</taxon>
        <taxon>Chaetothyriomycetidae</taxon>
        <taxon>Chaetothyriales</taxon>
        <taxon>Herpotrichiellaceae</taxon>
        <taxon>Exophiala</taxon>
    </lineage>
</organism>
<dbReference type="InterPro" id="IPR013094">
    <property type="entry name" value="AB_hydrolase_3"/>
</dbReference>
<reference evidence="3 4" key="1">
    <citation type="submission" date="2015-01" db="EMBL/GenBank/DDBJ databases">
        <title>The Genome Sequence of Exophiala oligosperma CBS72588.</title>
        <authorList>
            <consortium name="The Broad Institute Genomics Platform"/>
            <person name="Cuomo C."/>
            <person name="de Hoog S."/>
            <person name="Gorbushina A."/>
            <person name="Stielow B."/>
            <person name="Teixiera M."/>
            <person name="Abouelleil A."/>
            <person name="Chapman S.B."/>
            <person name="Priest M."/>
            <person name="Young S.K."/>
            <person name="Wortman J."/>
            <person name="Nusbaum C."/>
            <person name="Birren B."/>
        </authorList>
    </citation>
    <scope>NUCLEOTIDE SEQUENCE [LARGE SCALE GENOMIC DNA]</scope>
    <source>
        <strain evidence="3 4">CBS 72588</strain>
    </source>
</reference>
<evidence type="ECO:0000313" key="4">
    <source>
        <dbReference type="Proteomes" id="UP000053342"/>
    </source>
</evidence>
<keyword evidence="1" id="KW-0378">Hydrolase</keyword>
<dbReference type="Pfam" id="PF07859">
    <property type="entry name" value="Abhydrolase_3"/>
    <property type="match status" value="1"/>
</dbReference>
<dbReference type="HOGENOM" id="CLU_012494_13_2_1"/>
<dbReference type="AlphaFoldDB" id="A0A0D2BQ03"/>
<feature type="domain" description="Alpha/beta hydrolase fold-3" evidence="2">
    <location>
        <begin position="106"/>
        <end position="312"/>
    </location>
</feature>
<dbReference type="OrthoDB" id="408631at2759"/>
<keyword evidence="4" id="KW-1185">Reference proteome</keyword>
<accession>A0A0D2BQ03</accession>
<dbReference type="InterPro" id="IPR029058">
    <property type="entry name" value="AB_hydrolase_fold"/>
</dbReference>
<dbReference type="PANTHER" id="PTHR48081">
    <property type="entry name" value="AB HYDROLASE SUPERFAMILY PROTEIN C4A8.06C"/>
    <property type="match status" value="1"/>
</dbReference>
<sequence>MNDLKIRVHQWTAEERKANEGFYAALREIWNTMIPWYQLEEPYSEKGAQRFRDQMKYGGGGWPARKRLDDIAVNIPFPSSTGAQGVYLRVFKPASASNGGSKGVYLHIHGGGWTVGSADIEDETLYRIACNTGYTVASCEYRLAPKHPYPAPVDDCLDATLYLLTPEVEEKLGPLRLIGGESAGAHLTMTTVFALRSRGIDVRTQLDAVVFNYGCFDMDQTPSVRAFKDNLVLSPVDMVNFANSWLSNVRNRQVPEISPLFQADWTNLPPAIFVVGTDDCLYDDSLFASIKWHMGCNDTLLSIFPGSKHGFCRLNGPDCDAGLTASEVFIDEHNRQSK</sequence>
<dbReference type="STRING" id="215243.A0A0D2BQ03"/>
<dbReference type="EMBL" id="KN847339">
    <property type="protein sequence ID" value="KIW39627.1"/>
    <property type="molecule type" value="Genomic_DNA"/>
</dbReference>
<dbReference type="GO" id="GO:0016787">
    <property type="term" value="F:hydrolase activity"/>
    <property type="evidence" value="ECO:0007669"/>
    <property type="project" value="UniProtKB-KW"/>
</dbReference>
<dbReference type="GeneID" id="27360298"/>
<dbReference type="VEuPathDB" id="FungiDB:PV06_08224"/>
<proteinExistence type="predicted"/>
<dbReference type="InterPro" id="IPR050300">
    <property type="entry name" value="GDXG_lipolytic_enzyme"/>
</dbReference>
<name>A0A0D2BQ03_9EURO</name>
<evidence type="ECO:0000259" key="2">
    <source>
        <dbReference type="Pfam" id="PF07859"/>
    </source>
</evidence>
<evidence type="ECO:0000313" key="3">
    <source>
        <dbReference type="EMBL" id="KIW39627.1"/>
    </source>
</evidence>
<dbReference type="SUPFAM" id="SSF53474">
    <property type="entry name" value="alpha/beta-Hydrolases"/>
    <property type="match status" value="1"/>
</dbReference>
<dbReference type="Gene3D" id="3.40.50.1820">
    <property type="entry name" value="alpha/beta hydrolase"/>
    <property type="match status" value="1"/>
</dbReference>
<dbReference type="RefSeq" id="XP_016259843.1">
    <property type="nucleotide sequence ID" value="XM_016409535.1"/>
</dbReference>
<dbReference type="Proteomes" id="UP000053342">
    <property type="component" value="Unassembled WGS sequence"/>
</dbReference>
<evidence type="ECO:0000256" key="1">
    <source>
        <dbReference type="ARBA" id="ARBA00022801"/>
    </source>
</evidence>
<protein>
    <recommendedName>
        <fullName evidence="2">Alpha/beta hydrolase fold-3 domain-containing protein</fullName>
    </recommendedName>
</protein>
<dbReference type="PANTHER" id="PTHR48081:SF8">
    <property type="entry name" value="ALPHA_BETA HYDROLASE FOLD-3 DOMAIN-CONTAINING PROTEIN-RELATED"/>
    <property type="match status" value="1"/>
</dbReference>